<accession>A0ABR2HF22</accession>
<keyword evidence="3" id="KW-0547">Nucleotide-binding</keyword>
<evidence type="ECO:0000256" key="2">
    <source>
        <dbReference type="ARBA" id="ARBA00022679"/>
    </source>
</evidence>
<dbReference type="Gene3D" id="1.10.510.10">
    <property type="entry name" value="Transferase(Phosphotransferase) domain 1"/>
    <property type="match status" value="1"/>
</dbReference>
<evidence type="ECO:0000256" key="1">
    <source>
        <dbReference type="ARBA" id="ARBA00022527"/>
    </source>
</evidence>
<keyword evidence="5" id="KW-0067">ATP-binding</keyword>
<evidence type="ECO:0000256" key="3">
    <source>
        <dbReference type="ARBA" id="ARBA00022741"/>
    </source>
</evidence>
<feature type="domain" description="Protein kinase" evidence="6">
    <location>
        <begin position="21"/>
        <end position="276"/>
    </location>
</feature>
<dbReference type="Pfam" id="PF00069">
    <property type="entry name" value="Pkinase"/>
    <property type="match status" value="1"/>
</dbReference>
<dbReference type="SMART" id="SM00220">
    <property type="entry name" value="S_TKc"/>
    <property type="match status" value="1"/>
</dbReference>
<dbReference type="PANTHER" id="PTHR24346:SF82">
    <property type="entry name" value="KP78A-RELATED"/>
    <property type="match status" value="1"/>
</dbReference>
<evidence type="ECO:0000313" key="8">
    <source>
        <dbReference type="Proteomes" id="UP001470230"/>
    </source>
</evidence>
<keyword evidence="4" id="KW-0418">Kinase</keyword>
<evidence type="ECO:0000259" key="6">
    <source>
        <dbReference type="PROSITE" id="PS50011"/>
    </source>
</evidence>
<keyword evidence="1" id="KW-0723">Serine/threonine-protein kinase</keyword>
<dbReference type="EMBL" id="JAPFFF010000029">
    <property type="protein sequence ID" value="KAK8846034.1"/>
    <property type="molecule type" value="Genomic_DNA"/>
</dbReference>
<name>A0ABR2HF22_9EUKA</name>
<keyword evidence="8" id="KW-1185">Reference proteome</keyword>
<evidence type="ECO:0000313" key="7">
    <source>
        <dbReference type="EMBL" id="KAK8846034.1"/>
    </source>
</evidence>
<comment type="caution">
    <text evidence="7">The sequence shown here is derived from an EMBL/GenBank/DDBJ whole genome shotgun (WGS) entry which is preliminary data.</text>
</comment>
<dbReference type="InterPro" id="IPR008271">
    <property type="entry name" value="Ser/Thr_kinase_AS"/>
</dbReference>
<gene>
    <name evidence="7" type="ORF">M9Y10_020035</name>
</gene>
<reference evidence="7 8" key="1">
    <citation type="submission" date="2024-04" db="EMBL/GenBank/DDBJ databases">
        <title>Tritrichomonas musculus Genome.</title>
        <authorList>
            <person name="Alves-Ferreira E."/>
            <person name="Grigg M."/>
            <person name="Lorenzi H."/>
            <person name="Galac M."/>
        </authorList>
    </citation>
    <scope>NUCLEOTIDE SEQUENCE [LARGE SCALE GENOMIC DNA]</scope>
    <source>
        <strain evidence="7 8">EAF2021</strain>
    </source>
</reference>
<organism evidence="7 8">
    <name type="scientific">Tritrichomonas musculus</name>
    <dbReference type="NCBI Taxonomy" id="1915356"/>
    <lineage>
        <taxon>Eukaryota</taxon>
        <taxon>Metamonada</taxon>
        <taxon>Parabasalia</taxon>
        <taxon>Tritrichomonadida</taxon>
        <taxon>Tritrichomonadidae</taxon>
        <taxon>Tritrichomonas</taxon>
    </lineage>
</organism>
<proteinExistence type="predicted"/>
<dbReference type="InterPro" id="IPR000719">
    <property type="entry name" value="Prot_kinase_dom"/>
</dbReference>
<protein>
    <recommendedName>
        <fullName evidence="6">Protein kinase domain-containing protein</fullName>
    </recommendedName>
</protein>
<dbReference type="InterPro" id="IPR011009">
    <property type="entry name" value="Kinase-like_dom_sf"/>
</dbReference>
<keyword evidence="2" id="KW-0808">Transferase</keyword>
<dbReference type="PROSITE" id="PS50011">
    <property type="entry name" value="PROTEIN_KINASE_DOM"/>
    <property type="match status" value="1"/>
</dbReference>
<dbReference type="Proteomes" id="UP001470230">
    <property type="component" value="Unassembled WGS sequence"/>
</dbReference>
<dbReference type="SUPFAM" id="SSF56112">
    <property type="entry name" value="Protein kinase-like (PK-like)"/>
    <property type="match status" value="1"/>
</dbReference>
<dbReference type="PANTHER" id="PTHR24346">
    <property type="entry name" value="MAP/MICROTUBULE AFFINITY-REGULATING KINASE"/>
    <property type="match status" value="1"/>
</dbReference>
<evidence type="ECO:0000256" key="5">
    <source>
        <dbReference type="ARBA" id="ARBA00022840"/>
    </source>
</evidence>
<evidence type="ECO:0000256" key="4">
    <source>
        <dbReference type="ARBA" id="ARBA00022777"/>
    </source>
</evidence>
<dbReference type="PROSITE" id="PS00108">
    <property type="entry name" value="PROTEIN_KINASE_ST"/>
    <property type="match status" value="1"/>
</dbReference>
<sequence>MLYSETLEGYPIEIPQSFHGYNVIQRLDCGTTSVVYMVEDQKTKKKFAAKIMSKKNSESKSMMNTIMNEIKVLQSVSHPNIIKVEEVFEIKNEKEEYNVIVMEHCSKGDLLSYANNVGFQNESEKKKILLGFLSAVEYLHKKGISHGDIKLENILLDDNLTPKLCDFGFCRLTLIAGDDSKKGTLFYAAPELLVKGQFNTLKSDIWAIGIALYSITELQFPFKEINQYFIIQQILNGKLSINEDLNSKLRQLVERCTAKNPSNRPTIDDILHDEYFIDRETNLPKENLKQNKEVIKTTK</sequence>